<dbReference type="InterPro" id="IPR013087">
    <property type="entry name" value="Znf_C2H2_type"/>
</dbReference>
<keyword evidence="7" id="KW-0539">Nucleus</keyword>
<feature type="domain" description="C2H2-type" evidence="9">
    <location>
        <begin position="89"/>
        <end position="117"/>
    </location>
</feature>
<keyword evidence="3" id="KW-0677">Repeat</keyword>
<reference evidence="10" key="1">
    <citation type="journal article" date="2011" name="Genome Biol.">
        <title>The draft genome of the carcinogenic human liver fluke Clonorchis sinensis.</title>
        <authorList>
            <person name="Wang X."/>
            <person name="Chen W."/>
            <person name="Huang Y."/>
            <person name="Sun J."/>
            <person name="Men J."/>
            <person name="Liu H."/>
            <person name="Luo F."/>
            <person name="Guo L."/>
            <person name="Lv X."/>
            <person name="Deng C."/>
            <person name="Zhou C."/>
            <person name="Fan Y."/>
            <person name="Li X."/>
            <person name="Huang L."/>
            <person name="Hu Y."/>
            <person name="Liang C."/>
            <person name="Hu X."/>
            <person name="Xu J."/>
            <person name="Yu X."/>
        </authorList>
    </citation>
    <scope>NUCLEOTIDE SEQUENCE [LARGE SCALE GENOMIC DNA]</scope>
    <source>
        <strain evidence="10">Henan</strain>
    </source>
</reference>
<evidence type="ECO:0000256" key="2">
    <source>
        <dbReference type="ARBA" id="ARBA00022723"/>
    </source>
</evidence>
<keyword evidence="11" id="KW-1185">Reference proteome</keyword>
<reference key="2">
    <citation type="submission" date="2011-10" db="EMBL/GenBank/DDBJ databases">
        <title>The genome and transcriptome sequence of Clonorchis sinensis provide insights into the carcinogenic liver fluke.</title>
        <authorList>
            <person name="Wang X."/>
            <person name="Huang Y."/>
            <person name="Chen W."/>
            <person name="Liu H."/>
            <person name="Guo L."/>
            <person name="Chen Y."/>
            <person name="Luo F."/>
            <person name="Zhou W."/>
            <person name="Sun J."/>
            <person name="Mao Q."/>
            <person name="Liang P."/>
            <person name="Zhou C."/>
            <person name="Tian Y."/>
            <person name="Men J."/>
            <person name="Lv X."/>
            <person name="Huang L."/>
            <person name="Zhou J."/>
            <person name="Hu Y."/>
            <person name="Li R."/>
            <person name="Zhang F."/>
            <person name="Lei H."/>
            <person name="Li X."/>
            <person name="Hu X."/>
            <person name="Liang C."/>
            <person name="Xu J."/>
            <person name="Wu Z."/>
            <person name="Yu X."/>
        </authorList>
    </citation>
    <scope>NUCLEOTIDE SEQUENCE</scope>
    <source>
        <strain>Henan</strain>
    </source>
</reference>
<feature type="domain" description="C2H2-type" evidence="9">
    <location>
        <begin position="118"/>
        <end position="146"/>
    </location>
</feature>
<evidence type="ECO:0000256" key="6">
    <source>
        <dbReference type="ARBA" id="ARBA00023125"/>
    </source>
</evidence>
<evidence type="ECO:0000256" key="7">
    <source>
        <dbReference type="ARBA" id="ARBA00023242"/>
    </source>
</evidence>
<comment type="subcellular location">
    <subcellularLocation>
        <location evidence="1">Nucleus</location>
    </subcellularLocation>
</comment>
<protein>
    <submittedName>
        <fullName evidence="10">Zinc finger protein 628</fullName>
    </submittedName>
</protein>
<sequence length="230" mass="27188">NSPNAMESAGQTLINQCPICGRTFRHPSRLMRHQKSHTTHRDFKCNICARAYKYSFDLDDHMRKRHADASLPLRKSTREQIHASEQAGHPCPECGKQFKQWRTLRNHRRIAHPGTVNFVCEKCGMSFPRELHLKRHIKKMHEREDKRTCPDCGKSLTHSKNLSRHIKDVHKLGQTWTGQCPVCRRVFRHPSHFIRHQESHTTRRDFKCRICESAYKDSFNLAKHMRTRHV</sequence>
<evidence type="ECO:0000259" key="9">
    <source>
        <dbReference type="PROSITE" id="PS50157"/>
    </source>
</evidence>
<dbReference type="GO" id="GO:0008270">
    <property type="term" value="F:zinc ion binding"/>
    <property type="evidence" value="ECO:0007669"/>
    <property type="project" value="UniProtKB-KW"/>
</dbReference>
<feature type="non-terminal residue" evidence="10">
    <location>
        <position position="1"/>
    </location>
</feature>
<evidence type="ECO:0000256" key="5">
    <source>
        <dbReference type="ARBA" id="ARBA00022833"/>
    </source>
</evidence>
<dbReference type="PROSITE" id="PS50157">
    <property type="entry name" value="ZINC_FINGER_C2H2_2"/>
    <property type="match status" value="7"/>
</dbReference>
<feature type="domain" description="C2H2-type" evidence="9">
    <location>
        <begin position="147"/>
        <end position="175"/>
    </location>
</feature>
<dbReference type="GO" id="GO:0005634">
    <property type="term" value="C:nucleus"/>
    <property type="evidence" value="ECO:0007669"/>
    <property type="project" value="UniProtKB-SubCell"/>
</dbReference>
<feature type="non-terminal residue" evidence="10">
    <location>
        <position position="230"/>
    </location>
</feature>
<accession>G7YE00</accession>
<evidence type="ECO:0000313" key="11">
    <source>
        <dbReference type="Proteomes" id="UP000008909"/>
    </source>
</evidence>
<dbReference type="GO" id="GO:0000981">
    <property type="term" value="F:DNA-binding transcription factor activity, RNA polymerase II-specific"/>
    <property type="evidence" value="ECO:0007669"/>
    <property type="project" value="TreeGrafter"/>
</dbReference>
<evidence type="ECO:0000256" key="8">
    <source>
        <dbReference type="PROSITE-ProRule" id="PRU00042"/>
    </source>
</evidence>
<proteinExistence type="predicted"/>
<dbReference type="PANTHER" id="PTHR24388">
    <property type="entry name" value="ZINC FINGER PROTEIN"/>
    <property type="match status" value="1"/>
</dbReference>
<dbReference type="Gene3D" id="3.30.160.60">
    <property type="entry name" value="Classic Zinc Finger"/>
    <property type="match status" value="6"/>
</dbReference>
<keyword evidence="6" id="KW-0238">DNA-binding</keyword>
<dbReference type="InterPro" id="IPR036236">
    <property type="entry name" value="Znf_C2H2_sf"/>
</dbReference>
<dbReference type="AlphaFoldDB" id="G7YE00"/>
<dbReference type="GO" id="GO:0000978">
    <property type="term" value="F:RNA polymerase II cis-regulatory region sequence-specific DNA binding"/>
    <property type="evidence" value="ECO:0007669"/>
    <property type="project" value="TreeGrafter"/>
</dbReference>
<feature type="domain" description="C2H2-type" evidence="9">
    <location>
        <begin position="43"/>
        <end position="71"/>
    </location>
</feature>
<evidence type="ECO:0000256" key="1">
    <source>
        <dbReference type="ARBA" id="ARBA00004123"/>
    </source>
</evidence>
<dbReference type="Pfam" id="PF00096">
    <property type="entry name" value="zf-C2H2"/>
    <property type="match status" value="6"/>
</dbReference>
<dbReference type="Pfam" id="PF13913">
    <property type="entry name" value="zf-C2HC_2"/>
    <property type="match status" value="1"/>
</dbReference>
<feature type="domain" description="C2H2-type" evidence="9">
    <location>
        <begin position="206"/>
        <end position="230"/>
    </location>
</feature>
<dbReference type="PANTHER" id="PTHR24388:SF54">
    <property type="entry name" value="PROTEIN ESCARGOT"/>
    <property type="match status" value="1"/>
</dbReference>
<gene>
    <name evidence="10" type="ORF">CLF_105692</name>
</gene>
<evidence type="ECO:0000256" key="3">
    <source>
        <dbReference type="ARBA" id="ARBA00022737"/>
    </source>
</evidence>
<dbReference type="InterPro" id="IPR050527">
    <property type="entry name" value="Snail/Krueppel_Znf"/>
</dbReference>
<feature type="domain" description="C2H2-type" evidence="9">
    <location>
        <begin position="15"/>
        <end position="42"/>
    </location>
</feature>
<organism evidence="10 11">
    <name type="scientific">Clonorchis sinensis</name>
    <name type="common">Chinese liver fluke</name>
    <dbReference type="NCBI Taxonomy" id="79923"/>
    <lineage>
        <taxon>Eukaryota</taxon>
        <taxon>Metazoa</taxon>
        <taxon>Spiralia</taxon>
        <taxon>Lophotrochozoa</taxon>
        <taxon>Platyhelminthes</taxon>
        <taxon>Trematoda</taxon>
        <taxon>Digenea</taxon>
        <taxon>Opisthorchiida</taxon>
        <taxon>Opisthorchiata</taxon>
        <taxon>Opisthorchiidae</taxon>
        <taxon>Clonorchis</taxon>
    </lineage>
</organism>
<feature type="domain" description="C2H2-type" evidence="9">
    <location>
        <begin position="178"/>
        <end position="205"/>
    </location>
</feature>
<evidence type="ECO:0000256" key="4">
    <source>
        <dbReference type="ARBA" id="ARBA00022771"/>
    </source>
</evidence>
<keyword evidence="4 8" id="KW-0863">Zinc-finger</keyword>
<keyword evidence="5" id="KW-0862">Zinc</keyword>
<evidence type="ECO:0000313" key="10">
    <source>
        <dbReference type="EMBL" id="GAA51184.1"/>
    </source>
</evidence>
<keyword evidence="2" id="KW-0479">Metal-binding</keyword>
<dbReference type="SMART" id="SM00355">
    <property type="entry name" value="ZnF_C2H2"/>
    <property type="match status" value="7"/>
</dbReference>
<dbReference type="PROSITE" id="PS00028">
    <property type="entry name" value="ZINC_FINGER_C2H2_1"/>
    <property type="match status" value="7"/>
</dbReference>
<dbReference type="Proteomes" id="UP000008909">
    <property type="component" value="Unassembled WGS sequence"/>
</dbReference>
<dbReference type="FunFam" id="3.30.160.60:FF:000045">
    <property type="entry name" value="ZFP69 zinc finger protein B"/>
    <property type="match status" value="1"/>
</dbReference>
<dbReference type="EMBL" id="DF143122">
    <property type="protein sequence ID" value="GAA51184.1"/>
    <property type="molecule type" value="Genomic_DNA"/>
</dbReference>
<name>G7YE00_CLOSI</name>
<dbReference type="FunFam" id="3.30.160.60:FF:000446">
    <property type="entry name" value="Zinc finger protein"/>
    <property type="match status" value="1"/>
</dbReference>
<dbReference type="SUPFAM" id="SSF57667">
    <property type="entry name" value="beta-beta-alpha zinc fingers"/>
    <property type="match status" value="3"/>
</dbReference>